<dbReference type="GO" id="GO:0005789">
    <property type="term" value="C:endoplasmic reticulum membrane"/>
    <property type="evidence" value="ECO:0007669"/>
    <property type="project" value="UniProtKB-SubCell"/>
</dbReference>
<keyword evidence="17" id="KW-0967">Endosome</keyword>
<dbReference type="Proteomes" id="UP000838878">
    <property type="component" value="Chromosome 10"/>
</dbReference>
<comment type="catalytic activity">
    <reaction evidence="36">
        <text>protoporphyrin IX(in) + ATP + H2O = protoporphyrin IX(out) + ADP + phosphate + H(+)</text>
        <dbReference type="Rhea" id="RHEA:61336"/>
        <dbReference type="ChEBI" id="CHEBI:15377"/>
        <dbReference type="ChEBI" id="CHEBI:15378"/>
        <dbReference type="ChEBI" id="CHEBI:30616"/>
        <dbReference type="ChEBI" id="CHEBI:43474"/>
        <dbReference type="ChEBI" id="CHEBI:57306"/>
        <dbReference type="ChEBI" id="CHEBI:456216"/>
    </reaction>
    <physiologicalReaction direction="left-to-right" evidence="36">
        <dbReference type="Rhea" id="RHEA:61337"/>
    </physiologicalReaction>
</comment>
<protein>
    <recommendedName>
        <fullName evidence="31">ATP-binding cassette sub-family B member 6</fullName>
        <ecNumber evidence="30">7.6.2.5</ecNumber>
    </recommendedName>
    <alternativeName>
        <fullName evidence="32">ABC-type heme transporter ABCB6</fullName>
    </alternativeName>
</protein>
<evidence type="ECO:0000256" key="5">
    <source>
        <dbReference type="ARBA" id="ARBA00004414"/>
    </source>
</evidence>
<feature type="transmembrane region" description="Helical" evidence="42">
    <location>
        <begin position="93"/>
        <end position="117"/>
    </location>
</feature>
<evidence type="ECO:0000256" key="16">
    <source>
        <dbReference type="ARBA" id="ARBA00022741"/>
    </source>
</evidence>
<evidence type="ECO:0000256" key="37">
    <source>
        <dbReference type="ARBA" id="ARBA00048455"/>
    </source>
</evidence>
<dbReference type="InterPro" id="IPR036640">
    <property type="entry name" value="ABC1_TM_sf"/>
</dbReference>
<dbReference type="Pfam" id="PF00664">
    <property type="entry name" value="ABC_membrane"/>
    <property type="match status" value="1"/>
</dbReference>
<keyword evidence="24" id="KW-0496">Mitochondrion</keyword>
<accession>A0A8J9V9Z8</accession>
<feature type="region of interest" description="Disordered" evidence="41">
    <location>
        <begin position="810"/>
        <end position="844"/>
    </location>
</feature>
<keyword evidence="16" id="KW-0547">Nucleotide-binding</keyword>
<keyword evidence="18" id="KW-1000">Mitochondrion outer membrane</keyword>
<evidence type="ECO:0000259" key="43">
    <source>
        <dbReference type="SMART" id="SM00382"/>
    </source>
</evidence>
<evidence type="ECO:0000256" key="23">
    <source>
        <dbReference type="ARBA" id="ARBA00023034"/>
    </source>
</evidence>
<evidence type="ECO:0000256" key="15">
    <source>
        <dbReference type="ARBA" id="ARBA00022692"/>
    </source>
</evidence>
<keyword evidence="13" id="KW-1003">Cell membrane</keyword>
<dbReference type="CDD" id="cd03253">
    <property type="entry name" value="ABCC_ATM1_transporter"/>
    <property type="match status" value="1"/>
</dbReference>
<evidence type="ECO:0000256" key="32">
    <source>
        <dbReference type="ARBA" id="ARBA00031413"/>
    </source>
</evidence>
<evidence type="ECO:0000256" key="36">
    <source>
        <dbReference type="ARBA" id="ARBA00048309"/>
    </source>
</evidence>
<dbReference type="GO" id="GO:0031901">
    <property type="term" value="C:early endosome membrane"/>
    <property type="evidence" value="ECO:0007669"/>
    <property type="project" value="UniProtKB-SubCell"/>
</dbReference>
<comment type="catalytic activity">
    <reaction evidence="38">
        <text>uroporphyrin III(in) + ATP + H2O = uroporphyrin III(out) + ADP + phosphate + H(+)</text>
        <dbReference type="Rhea" id="RHEA:66776"/>
        <dbReference type="ChEBI" id="CHEBI:15377"/>
        <dbReference type="ChEBI" id="CHEBI:15378"/>
        <dbReference type="ChEBI" id="CHEBI:30616"/>
        <dbReference type="ChEBI" id="CHEBI:43474"/>
        <dbReference type="ChEBI" id="CHEBI:167479"/>
        <dbReference type="ChEBI" id="CHEBI:456216"/>
    </reaction>
    <physiologicalReaction direction="left-to-right" evidence="38">
        <dbReference type="Rhea" id="RHEA:66777"/>
    </physiologicalReaction>
</comment>
<evidence type="ECO:0000256" key="12">
    <source>
        <dbReference type="ARBA" id="ARBA00022448"/>
    </source>
</evidence>
<evidence type="ECO:0000256" key="28">
    <source>
        <dbReference type="ARBA" id="ARBA00024320"/>
    </source>
</evidence>
<evidence type="ECO:0000256" key="24">
    <source>
        <dbReference type="ARBA" id="ARBA00023128"/>
    </source>
</evidence>
<evidence type="ECO:0000313" key="45">
    <source>
        <dbReference type="Proteomes" id="UP000838878"/>
    </source>
</evidence>
<dbReference type="GO" id="GO:0005741">
    <property type="term" value="C:mitochondrial outer membrane"/>
    <property type="evidence" value="ECO:0007669"/>
    <property type="project" value="UniProtKB-SubCell"/>
</dbReference>
<dbReference type="GO" id="GO:0005576">
    <property type="term" value="C:extracellular region"/>
    <property type="evidence" value="ECO:0007669"/>
    <property type="project" value="UniProtKB-SubCell"/>
</dbReference>
<dbReference type="OrthoDB" id="6500128at2759"/>
<evidence type="ECO:0000256" key="41">
    <source>
        <dbReference type="SAM" id="MobiDB-lite"/>
    </source>
</evidence>
<evidence type="ECO:0000256" key="20">
    <source>
        <dbReference type="ARBA" id="ARBA00022840"/>
    </source>
</evidence>
<keyword evidence="25 42" id="KW-0472">Membrane</keyword>
<comment type="subunit">
    <text evidence="11">Homodimer.</text>
</comment>
<keyword evidence="26" id="KW-1015">Disulfide bond</keyword>
<dbReference type="GO" id="GO:0016887">
    <property type="term" value="F:ATP hydrolysis activity"/>
    <property type="evidence" value="ECO:0007669"/>
    <property type="project" value="InterPro"/>
</dbReference>
<dbReference type="Gene3D" id="3.40.50.300">
    <property type="entry name" value="P-loop containing nucleotide triphosphate hydrolases"/>
    <property type="match status" value="1"/>
</dbReference>
<sequence length="844" mass="95817">MEYCPPNVTLGEVWIDHGISQCFMETVSASFIGGFLLVFGIIQIVMYKRYATEVVDVRSSKLFLVQLFFTLFVPVLAIVRFLLQAFIFKGGHIYGYMIVALVVNLIVFPLSAYLAVIERRFLLPSVPPRGHGFVLLVFWALIFVSENLSFLNINKEGWWWHLKDLQDRLEMSLFVGRYVSCMIMFILGMKAPGIMHQFEYLDSDDGNHRNIPLRDDNRSTFRNVFSKLRTLLPFLWPKKSLCLQIYVLICILALVAGRVVNLYVPIYNKEIMNSLSIPPLYFRWDLVVTYVFFKFLQGGGTGGMGLLNNFRSFLWIRVQQYTTRELQLELFRHLHDLPLKWHLSRKTGEVLRVMDRGTDSIDNLLSYILFSILPTIIDIIVAVIYFVTAFNVWFGLIVFSTMLLYIIATIAVTEWRTKFQRRMNLADNDQKARSVDSLLNYETVKYYGAESYEVVSYREAITKFQKEEFKSLITLNMLNTMQNIIICTGLLAGSLLAISMVVRTYELTIGDYALFASYIVQLYVPLNWFGTYYRAIQKNFLDMENMFDLMRVETDVRDAAGAPDLLVRRGGLEFKHVSFGYGPERLVLNNVSFKVQPGSTVALVGPSGAGKSTIMRLLFRFYDVNEGAVLVDAQDVRSVTQASLRAAIGVVPQDTVLFNNTVRYNIQYGRLTATAADIISAAKMADIHDRILTFPDAYDTQVGERGLRLSGGEKQRIAIARTLLKDPAIVLLDEATSALDTNTERNIQAALSRVCANRTTLIIAHRLSTIVHADEILVLKDGEIIERGSHDVLLEQAGFYASMWQQQLETRNSTNNESNAEGINNNMAPPQINGAGFFGHGHGH</sequence>
<evidence type="ECO:0000256" key="39">
    <source>
        <dbReference type="ARBA" id="ARBA00048636"/>
    </source>
</evidence>
<evidence type="ECO:0000256" key="40">
    <source>
        <dbReference type="ARBA" id="ARBA00049398"/>
    </source>
</evidence>
<evidence type="ECO:0000256" key="14">
    <source>
        <dbReference type="ARBA" id="ARBA00022525"/>
    </source>
</evidence>
<keyword evidence="12" id="KW-0813">Transport</keyword>
<dbReference type="InterPro" id="IPR027417">
    <property type="entry name" value="P-loop_NTPase"/>
</dbReference>
<gene>
    <name evidence="44" type="ORF">BINO364_LOCUS2427</name>
</gene>
<evidence type="ECO:0000256" key="38">
    <source>
        <dbReference type="ARBA" id="ARBA00048510"/>
    </source>
</evidence>
<dbReference type="GO" id="GO:0005765">
    <property type="term" value="C:lysosomal membrane"/>
    <property type="evidence" value="ECO:0007669"/>
    <property type="project" value="UniProtKB-SubCell"/>
</dbReference>
<evidence type="ECO:0000256" key="8">
    <source>
        <dbReference type="ARBA" id="ARBA00004651"/>
    </source>
</evidence>
<comment type="catalytic activity">
    <reaction evidence="40">
        <text>coproporphyrin I(in) + ATP + H2O = coproporphyrin I(out) + ADP + phosphate + H(+)</text>
        <dbReference type="Rhea" id="RHEA:66768"/>
        <dbReference type="ChEBI" id="CHEBI:15377"/>
        <dbReference type="ChEBI" id="CHEBI:15378"/>
        <dbReference type="ChEBI" id="CHEBI:30616"/>
        <dbReference type="ChEBI" id="CHEBI:43474"/>
        <dbReference type="ChEBI" id="CHEBI:167478"/>
        <dbReference type="ChEBI" id="CHEBI:456216"/>
    </reaction>
    <physiologicalReaction direction="left-to-right" evidence="40">
        <dbReference type="Rhea" id="RHEA:66769"/>
    </physiologicalReaction>
</comment>
<evidence type="ECO:0000256" key="18">
    <source>
        <dbReference type="ARBA" id="ARBA00022787"/>
    </source>
</evidence>
<feature type="transmembrane region" description="Helical" evidence="42">
    <location>
        <begin position="484"/>
        <end position="502"/>
    </location>
</feature>
<dbReference type="Pfam" id="PF16185">
    <property type="entry name" value="MTABC_N"/>
    <property type="match status" value="1"/>
</dbReference>
<evidence type="ECO:0000256" key="42">
    <source>
        <dbReference type="SAM" id="Phobius"/>
    </source>
</evidence>
<evidence type="ECO:0000256" key="34">
    <source>
        <dbReference type="ARBA" id="ARBA00047753"/>
    </source>
</evidence>
<keyword evidence="14" id="KW-0964">Secreted</keyword>
<dbReference type="FunFam" id="3.40.50.300:FF:000186">
    <property type="entry name" value="ATP-binding cassette sub-family B member 7, mitochondrial"/>
    <property type="match status" value="1"/>
</dbReference>
<name>A0A8J9V9Z8_9NEOP</name>
<feature type="transmembrane region" description="Helical" evidence="42">
    <location>
        <begin position="393"/>
        <end position="413"/>
    </location>
</feature>
<reference evidence="44" key="1">
    <citation type="submission" date="2021-12" db="EMBL/GenBank/DDBJ databases">
        <authorList>
            <person name="Martin H S."/>
        </authorList>
    </citation>
    <scope>NUCLEOTIDE SEQUENCE</scope>
</reference>
<keyword evidence="27" id="KW-0458">Lysosome</keyword>
<evidence type="ECO:0000256" key="4">
    <source>
        <dbReference type="ARBA" id="ARBA00004374"/>
    </source>
</evidence>
<evidence type="ECO:0000256" key="17">
    <source>
        <dbReference type="ARBA" id="ARBA00022753"/>
    </source>
</evidence>
<keyword evidence="20" id="KW-0067">ATP-binding</keyword>
<keyword evidence="19" id="KW-0256">Endoplasmic reticulum</keyword>
<dbReference type="InterPro" id="IPR003593">
    <property type="entry name" value="AAA+_ATPase"/>
</dbReference>
<dbReference type="SMART" id="SM00382">
    <property type="entry name" value="AAA"/>
    <property type="match status" value="1"/>
</dbReference>
<dbReference type="Gene3D" id="1.20.1560.10">
    <property type="entry name" value="ABC transporter type 1, transmembrane domain"/>
    <property type="match status" value="1"/>
</dbReference>
<dbReference type="GO" id="GO:0015439">
    <property type="term" value="F:ABC-type heme transporter activity"/>
    <property type="evidence" value="ECO:0007669"/>
    <property type="project" value="UniProtKB-EC"/>
</dbReference>
<evidence type="ECO:0000256" key="27">
    <source>
        <dbReference type="ARBA" id="ARBA00023228"/>
    </source>
</evidence>
<dbReference type="InterPro" id="IPR003439">
    <property type="entry name" value="ABC_transporter-like_ATP-bd"/>
</dbReference>
<keyword evidence="21" id="KW-1278">Translocase</keyword>
<dbReference type="InterPro" id="IPR011527">
    <property type="entry name" value="ABC1_TM_dom"/>
</dbReference>
<dbReference type="CDD" id="cd18581">
    <property type="entry name" value="ABC_6TM_ABCB6"/>
    <property type="match status" value="1"/>
</dbReference>
<dbReference type="GO" id="GO:0005886">
    <property type="term" value="C:plasma membrane"/>
    <property type="evidence" value="ECO:0007669"/>
    <property type="project" value="UniProtKB-SubCell"/>
</dbReference>
<comment type="catalytic activity">
    <reaction evidence="34">
        <text>coproporphyrinogen III(in) + ATP + H2O = coproporphyrinogen III(out) + ADP + phosphate + H(+)</text>
        <dbReference type="Rhea" id="RHEA:66680"/>
        <dbReference type="ChEBI" id="CHEBI:15377"/>
        <dbReference type="ChEBI" id="CHEBI:15378"/>
        <dbReference type="ChEBI" id="CHEBI:30616"/>
        <dbReference type="ChEBI" id="CHEBI:43474"/>
        <dbReference type="ChEBI" id="CHEBI:57309"/>
        <dbReference type="ChEBI" id="CHEBI:456216"/>
    </reaction>
    <physiologicalReaction direction="left-to-right" evidence="34">
        <dbReference type="Rhea" id="RHEA:66681"/>
    </physiologicalReaction>
</comment>
<comment type="catalytic activity">
    <reaction evidence="33">
        <text>heme b(in) + ATP + H2O = heme b(out) + ADP + phosphate + H(+)</text>
        <dbReference type="Rhea" id="RHEA:19261"/>
        <dbReference type="ChEBI" id="CHEBI:15377"/>
        <dbReference type="ChEBI" id="CHEBI:15378"/>
        <dbReference type="ChEBI" id="CHEBI:30616"/>
        <dbReference type="ChEBI" id="CHEBI:43474"/>
        <dbReference type="ChEBI" id="CHEBI:60344"/>
        <dbReference type="ChEBI" id="CHEBI:456216"/>
        <dbReference type="EC" id="7.6.2.5"/>
    </reaction>
    <physiologicalReaction direction="left-to-right" evidence="33">
        <dbReference type="Rhea" id="RHEA:19262"/>
    </physiologicalReaction>
</comment>
<proteinExistence type="inferred from homology"/>
<feature type="transmembrane region" description="Helical" evidence="42">
    <location>
        <begin position="129"/>
        <end position="151"/>
    </location>
</feature>
<dbReference type="EC" id="7.6.2.5" evidence="30"/>
<dbReference type="InterPro" id="IPR032410">
    <property type="entry name" value="ABCB6_N"/>
</dbReference>
<feature type="transmembrane region" description="Helical" evidence="42">
    <location>
        <begin position="171"/>
        <end position="189"/>
    </location>
</feature>
<dbReference type="GO" id="GO:0000139">
    <property type="term" value="C:Golgi membrane"/>
    <property type="evidence" value="ECO:0007669"/>
    <property type="project" value="UniProtKB-SubCell"/>
</dbReference>
<keyword evidence="45" id="KW-1185">Reference proteome</keyword>
<organism evidence="44 45">
    <name type="scientific">Brenthis ino</name>
    <name type="common">lesser marbled fritillary</name>
    <dbReference type="NCBI Taxonomy" id="405034"/>
    <lineage>
        <taxon>Eukaryota</taxon>
        <taxon>Metazoa</taxon>
        <taxon>Ecdysozoa</taxon>
        <taxon>Arthropoda</taxon>
        <taxon>Hexapoda</taxon>
        <taxon>Insecta</taxon>
        <taxon>Pterygota</taxon>
        <taxon>Neoptera</taxon>
        <taxon>Endopterygota</taxon>
        <taxon>Lepidoptera</taxon>
        <taxon>Glossata</taxon>
        <taxon>Ditrysia</taxon>
        <taxon>Papilionoidea</taxon>
        <taxon>Nymphalidae</taxon>
        <taxon>Heliconiinae</taxon>
        <taxon>Argynnini</taxon>
        <taxon>Brenthis</taxon>
    </lineage>
</organism>
<comment type="subcellular location">
    <subcellularLocation>
        <location evidence="8">Cell membrane</location>
        <topology evidence="8">Multi-pass membrane protein</topology>
    </subcellularLocation>
    <subcellularLocation>
        <location evidence="1">Early endosome membrane</location>
    </subcellularLocation>
    <subcellularLocation>
        <location evidence="6">Endoplasmic reticulum membrane</location>
        <topology evidence="6">Multi-pass membrane protein</topology>
    </subcellularLocation>
    <subcellularLocation>
        <location evidence="3">Endosome membrane</location>
        <topology evidence="3">Multi-pass membrane protein</topology>
    </subcellularLocation>
    <subcellularLocation>
        <location evidence="2">Endosome</location>
        <location evidence="2">Multivesicular body membrane</location>
    </subcellularLocation>
    <subcellularLocation>
        <location evidence="9">Golgi apparatus membrane</location>
        <topology evidence="9">Multi-pass membrane protein</topology>
    </subcellularLocation>
    <subcellularLocation>
        <location evidence="5">Late endosome membrane</location>
    </subcellularLocation>
    <subcellularLocation>
        <location evidence="10">Lysosome membrane</location>
    </subcellularLocation>
    <subcellularLocation>
        <location evidence="28">Melanosome membrane</location>
    </subcellularLocation>
    <subcellularLocation>
        <location evidence="4">Mitochondrion outer membrane</location>
        <topology evidence="4">Multi-pass membrane protein</topology>
    </subcellularLocation>
    <subcellularLocation>
        <location evidence="7">Secreted</location>
        <location evidence="7">Extracellular exosome</location>
    </subcellularLocation>
</comment>
<feature type="compositionally biased region" description="Low complexity" evidence="41">
    <location>
        <begin position="815"/>
        <end position="826"/>
    </location>
</feature>
<comment type="similarity">
    <text evidence="29">Belongs to the ABC transporter superfamily. ABCB family. Heavy Metal importer (TC 3.A.1.210) subfamily.</text>
</comment>
<feature type="transmembrane region" description="Helical" evidence="42">
    <location>
        <begin position="31"/>
        <end position="50"/>
    </location>
</feature>
<evidence type="ECO:0000256" key="29">
    <source>
        <dbReference type="ARBA" id="ARBA00024363"/>
    </source>
</evidence>
<evidence type="ECO:0000256" key="9">
    <source>
        <dbReference type="ARBA" id="ARBA00004653"/>
    </source>
</evidence>
<dbReference type="SUPFAM" id="SSF90123">
    <property type="entry name" value="ABC transporter transmembrane region"/>
    <property type="match status" value="1"/>
</dbReference>
<dbReference type="GO" id="GO:0005524">
    <property type="term" value="F:ATP binding"/>
    <property type="evidence" value="ECO:0007669"/>
    <property type="project" value="UniProtKB-KW"/>
</dbReference>
<dbReference type="GO" id="GO:0020037">
    <property type="term" value="F:heme binding"/>
    <property type="evidence" value="ECO:0007669"/>
    <property type="project" value="TreeGrafter"/>
</dbReference>
<dbReference type="PANTHER" id="PTHR24221">
    <property type="entry name" value="ATP-BINDING CASSETTE SUB-FAMILY B"/>
    <property type="match status" value="1"/>
</dbReference>
<dbReference type="AlphaFoldDB" id="A0A8J9V9Z8"/>
<keyword evidence="23" id="KW-0333">Golgi apparatus</keyword>
<feature type="transmembrane region" description="Helical" evidence="42">
    <location>
        <begin position="245"/>
        <end position="267"/>
    </location>
</feature>
<feature type="domain" description="AAA+ ATPase" evidence="43">
    <location>
        <begin position="597"/>
        <end position="798"/>
    </location>
</feature>
<evidence type="ECO:0000256" key="30">
    <source>
        <dbReference type="ARBA" id="ARBA00024385"/>
    </source>
</evidence>
<dbReference type="PROSITE" id="PS00211">
    <property type="entry name" value="ABC_TRANSPORTER_1"/>
    <property type="match status" value="1"/>
</dbReference>
<evidence type="ECO:0000256" key="13">
    <source>
        <dbReference type="ARBA" id="ARBA00022475"/>
    </source>
</evidence>
<dbReference type="PANTHER" id="PTHR24221:SF654">
    <property type="entry name" value="ATP-BINDING CASSETTE SUB-FAMILY B MEMBER 6"/>
    <property type="match status" value="1"/>
</dbReference>
<feature type="transmembrane region" description="Helical" evidence="42">
    <location>
        <begin position="364"/>
        <end position="387"/>
    </location>
</feature>
<comment type="catalytic activity">
    <reaction evidence="39">
        <text>coproporphyrin III(in) + ATP + H2O = coproporphyrin III(out) + ADP + phosphate + H(+)</text>
        <dbReference type="Rhea" id="RHEA:66664"/>
        <dbReference type="ChEBI" id="CHEBI:15377"/>
        <dbReference type="ChEBI" id="CHEBI:15378"/>
        <dbReference type="ChEBI" id="CHEBI:30616"/>
        <dbReference type="ChEBI" id="CHEBI:43474"/>
        <dbReference type="ChEBI" id="CHEBI:131725"/>
        <dbReference type="ChEBI" id="CHEBI:456216"/>
    </reaction>
    <physiologicalReaction direction="left-to-right" evidence="39">
        <dbReference type="Rhea" id="RHEA:66665"/>
    </physiologicalReaction>
</comment>
<feature type="transmembrane region" description="Helical" evidence="42">
    <location>
        <begin position="62"/>
        <end position="87"/>
    </location>
</feature>
<comment type="catalytic activity">
    <reaction evidence="35">
        <text>uroporphyrin I(in) + ATP + H2O = uroporphyrin I(out) + ADP + phosphate + H(+)</text>
        <dbReference type="Rhea" id="RHEA:66772"/>
        <dbReference type="ChEBI" id="CHEBI:15377"/>
        <dbReference type="ChEBI" id="CHEBI:15378"/>
        <dbReference type="ChEBI" id="CHEBI:30616"/>
        <dbReference type="ChEBI" id="CHEBI:43474"/>
        <dbReference type="ChEBI" id="CHEBI:167480"/>
        <dbReference type="ChEBI" id="CHEBI:456216"/>
    </reaction>
    <physiologicalReaction direction="left-to-right" evidence="35">
        <dbReference type="Rhea" id="RHEA:66773"/>
    </physiologicalReaction>
</comment>
<dbReference type="InterPro" id="IPR039421">
    <property type="entry name" value="Type_1_exporter"/>
</dbReference>
<evidence type="ECO:0000256" key="25">
    <source>
        <dbReference type="ARBA" id="ARBA00023136"/>
    </source>
</evidence>
<dbReference type="EMBL" id="OV170230">
    <property type="protein sequence ID" value="CAH0715510.1"/>
    <property type="molecule type" value="Genomic_DNA"/>
</dbReference>
<dbReference type="InterPro" id="IPR017871">
    <property type="entry name" value="ABC_transporter-like_CS"/>
</dbReference>
<evidence type="ECO:0000256" key="7">
    <source>
        <dbReference type="ARBA" id="ARBA00004550"/>
    </source>
</evidence>
<keyword evidence="15 42" id="KW-0812">Transmembrane</keyword>
<evidence type="ECO:0000256" key="2">
    <source>
        <dbReference type="ARBA" id="ARBA00004333"/>
    </source>
</evidence>
<evidence type="ECO:0000256" key="22">
    <source>
        <dbReference type="ARBA" id="ARBA00022989"/>
    </source>
</evidence>
<evidence type="ECO:0000256" key="19">
    <source>
        <dbReference type="ARBA" id="ARBA00022824"/>
    </source>
</evidence>
<evidence type="ECO:0000256" key="21">
    <source>
        <dbReference type="ARBA" id="ARBA00022967"/>
    </source>
</evidence>
<dbReference type="FunFam" id="1.20.1560.10:FF:000022">
    <property type="entry name" value="ATP-binding cassette sub-family B member 6, mitochondrial"/>
    <property type="match status" value="1"/>
</dbReference>
<evidence type="ECO:0000256" key="26">
    <source>
        <dbReference type="ARBA" id="ARBA00023157"/>
    </source>
</evidence>
<feature type="non-terminal residue" evidence="44">
    <location>
        <position position="844"/>
    </location>
</feature>
<keyword evidence="22 42" id="KW-1133">Transmembrane helix</keyword>
<comment type="catalytic activity">
    <reaction evidence="37">
        <text>pheophorbide a(in) + ATP + H2O = pheophorbide a(out) + ADP + phosphate + H(+)</text>
        <dbReference type="Rhea" id="RHEA:61360"/>
        <dbReference type="ChEBI" id="CHEBI:15377"/>
        <dbReference type="ChEBI" id="CHEBI:15378"/>
        <dbReference type="ChEBI" id="CHEBI:30616"/>
        <dbReference type="ChEBI" id="CHEBI:43474"/>
        <dbReference type="ChEBI" id="CHEBI:58687"/>
        <dbReference type="ChEBI" id="CHEBI:456216"/>
    </reaction>
    <physiologicalReaction direction="left-to-right" evidence="37">
        <dbReference type="Rhea" id="RHEA:61361"/>
    </physiologicalReaction>
</comment>
<evidence type="ECO:0000256" key="35">
    <source>
        <dbReference type="ARBA" id="ARBA00047789"/>
    </source>
</evidence>
<dbReference type="Pfam" id="PF00005">
    <property type="entry name" value="ABC_tran"/>
    <property type="match status" value="1"/>
</dbReference>
<evidence type="ECO:0000313" key="44">
    <source>
        <dbReference type="EMBL" id="CAH0715510.1"/>
    </source>
</evidence>
<evidence type="ECO:0000256" key="10">
    <source>
        <dbReference type="ARBA" id="ARBA00004656"/>
    </source>
</evidence>
<evidence type="ECO:0000256" key="1">
    <source>
        <dbReference type="ARBA" id="ARBA00004146"/>
    </source>
</evidence>
<evidence type="ECO:0000256" key="11">
    <source>
        <dbReference type="ARBA" id="ARBA00011738"/>
    </source>
</evidence>
<evidence type="ECO:0000256" key="33">
    <source>
        <dbReference type="ARBA" id="ARBA00047649"/>
    </source>
</evidence>
<evidence type="ECO:0000256" key="3">
    <source>
        <dbReference type="ARBA" id="ARBA00004337"/>
    </source>
</evidence>
<dbReference type="SUPFAM" id="SSF52540">
    <property type="entry name" value="P-loop containing nucleoside triphosphate hydrolases"/>
    <property type="match status" value="1"/>
</dbReference>
<evidence type="ECO:0000256" key="31">
    <source>
        <dbReference type="ARBA" id="ARBA00024439"/>
    </source>
</evidence>
<evidence type="ECO:0000256" key="6">
    <source>
        <dbReference type="ARBA" id="ARBA00004477"/>
    </source>
</evidence>
<dbReference type="GO" id="GO:0032585">
    <property type="term" value="C:multivesicular body membrane"/>
    <property type="evidence" value="ECO:0007669"/>
    <property type="project" value="UniProtKB-SubCell"/>
</dbReference>